<evidence type="ECO:0000256" key="2">
    <source>
        <dbReference type="ARBA" id="ARBA00022679"/>
    </source>
</evidence>
<name>A0ABR7XHH0_9BACT</name>
<dbReference type="SUPFAM" id="SSF56112">
    <property type="entry name" value="Protein kinase-like (PK-like)"/>
    <property type="match status" value="1"/>
</dbReference>
<keyword evidence="10" id="KW-1185">Reference proteome</keyword>
<reference evidence="9 10" key="1">
    <citation type="submission" date="2020-09" db="EMBL/GenBank/DDBJ databases">
        <title>Genome sequencing and assembly of Pontibacter sp.</title>
        <authorList>
            <person name="Chhetri G."/>
        </authorList>
    </citation>
    <scope>NUCLEOTIDE SEQUENCE [LARGE SCALE GENOMIC DNA]</scope>
    <source>
        <strain evidence="9 10">JH31</strain>
    </source>
</reference>
<dbReference type="PANTHER" id="PTHR43671:SF13">
    <property type="entry name" value="SERINE_THREONINE-PROTEIN KINASE NEK2"/>
    <property type="match status" value="1"/>
</dbReference>
<comment type="caution">
    <text evidence="9">The sequence shown here is derived from an EMBL/GenBank/DDBJ whole genome shotgun (WGS) entry which is preliminary data.</text>
</comment>
<evidence type="ECO:0000256" key="1">
    <source>
        <dbReference type="ARBA" id="ARBA00012513"/>
    </source>
</evidence>
<dbReference type="Gene3D" id="1.10.510.10">
    <property type="entry name" value="Transferase(Phosphotransferase) domain 1"/>
    <property type="match status" value="1"/>
</dbReference>
<dbReference type="InterPro" id="IPR011009">
    <property type="entry name" value="Kinase-like_dom_sf"/>
</dbReference>
<organism evidence="9 10">
    <name type="scientific">Pontibacter aquaedesilientis</name>
    <dbReference type="NCBI Taxonomy" id="2766980"/>
    <lineage>
        <taxon>Bacteria</taxon>
        <taxon>Pseudomonadati</taxon>
        <taxon>Bacteroidota</taxon>
        <taxon>Cytophagia</taxon>
        <taxon>Cytophagales</taxon>
        <taxon>Hymenobacteraceae</taxon>
        <taxon>Pontibacter</taxon>
    </lineage>
</organism>
<dbReference type="EMBL" id="JACXAJ010000004">
    <property type="protein sequence ID" value="MBD1397732.1"/>
    <property type="molecule type" value="Genomic_DNA"/>
</dbReference>
<dbReference type="Pfam" id="PF00069">
    <property type="entry name" value="Pkinase"/>
    <property type="match status" value="1"/>
</dbReference>
<evidence type="ECO:0000256" key="3">
    <source>
        <dbReference type="ARBA" id="ARBA00022741"/>
    </source>
</evidence>
<keyword evidence="7" id="KW-0472">Membrane</keyword>
<keyword evidence="2" id="KW-0808">Transferase</keyword>
<evidence type="ECO:0000313" key="10">
    <source>
        <dbReference type="Proteomes" id="UP000625551"/>
    </source>
</evidence>
<evidence type="ECO:0000256" key="7">
    <source>
        <dbReference type="SAM" id="Phobius"/>
    </source>
</evidence>
<feature type="domain" description="Protein kinase" evidence="8">
    <location>
        <begin position="14"/>
        <end position="272"/>
    </location>
</feature>
<keyword evidence="7" id="KW-0812">Transmembrane</keyword>
<dbReference type="EC" id="2.7.11.1" evidence="1"/>
<dbReference type="InterPro" id="IPR000719">
    <property type="entry name" value="Prot_kinase_dom"/>
</dbReference>
<keyword evidence="3" id="KW-0547">Nucleotide-binding</keyword>
<feature type="region of interest" description="Disordered" evidence="6">
    <location>
        <begin position="336"/>
        <end position="407"/>
    </location>
</feature>
<feature type="transmembrane region" description="Helical" evidence="7">
    <location>
        <begin position="299"/>
        <end position="320"/>
    </location>
</feature>
<evidence type="ECO:0000256" key="6">
    <source>
        <dbReference type="SAM" id="MobiDB-lite"/>
    </source>
</evidence>
<dbReference type="Proteomes" id="UP000625551">
    <property type="component" value="Unassembled WGS sequence"/>
</dbReference>
<dbReference type="Gene3D" id="3.30.200.20">
    <property type="entry name" value="Phosphorylase Kinase, domain 1"/>
    <property type="match status" value="1"/>
</dbReference>
<protein>
    <recommendedName>
        <fullName evidence="1">non-specific serine/threonine protein kinase</fullName>
        <ecNumber evidence="1">2.7.11.1</ecNumber>
    </recommendedName>
</protein>
<keyword evidence="5" id="KW-0067">ATP-binding</keyword>
<dbReference type="PROSITE" id="PS50011">
    <property type="entry name" value="PROTEIN_KINASE_DOM"/>
    <property type="match status" value="1"/>
</dbReference>
<evidence type="ECO:0000259" key="8">
    <source>
        <dbReference type="PROSITE" id="PS50011"/>
    </source>
</evidence>
<dbReference type="PANTHER" id="PTHR43671">
    <property type="entry name" value="SERINE/THREONINE-PROTEIN KINASE NEK"/>
    <property type="match status" value="1"/>
</dbReference>
<dbReference type="GO" id="GO:0016301">
    <property type="term" value="F:kinase activity"/>
    <property type="evidence" value="ECO:0007669"/>
    <property type="project" value="UniProtKB-KW"/>
</dbReference>
<dbReference type="RefSeq" id="WP_191183879.1">
    <property type="nucleotide sequence ID" value="NZ_JACXAJ010000004.1"/>
</dbReference>
<keyword evidence="7" id="KW-1133">Transmembrane helix</keyword>
<accession>A0ABR7XHH0</accession>
<evidence type="ECO:0000256" key="5">
    <source>
        <dbReference type="ARBA" id="ARBA00022840"/>
    </source>
</evidence>
<keyword evidence="4 9" id="KW-0418">Kinase</keyword>
<evidence type="ECO:0000313" key="9">
    <source>
        <dbReference type="EMBL" id="MBD1397732.1"/>
    </source>
</evidence>
<proteinExistence type="predicted"/>
<sequence length="499" mass="55311">MSTLQANDIFAEHYLLKTRLSSGPIAEVWAAEDWTAKERIVALKIHGAASKLDDQTLEMLRQEVEEIQSLEHPQLLLPYQFDVFQGIPYQVMPYVEQGSLGKYLLEHGPFNEEKIALLLSQVGSALEYLHTHQPPILHRQVTPDNILLLDNGDYTLTAPGLSNQLSTALLKATANNYAAATAYAAPELFSAHPQQQQASDIFALGVTLYELCTGALPWLGNGGLSLQQGAEVPYLPAPYSRVLSNLVRACLQPDWEKRPSAGQLVEEADYFLENGNWKPYGIFGNVTAETIVYKERPPYVSILLIALLAGVVLAAVYFIFFRDQSDREAEIAQVENAAENSPLPTEEPPVEVQPPMQGDSADQEVKQAANGKQIAQDTPPTTTPPPVQQPEVTPRPALTQKTSYPRPKNLEGYLSAMLDEEIPLQVKDRWRPTVRKYFAPDAIVYAQMNDSPLGSFGVAEFLDILLSSEAGSSIRIDKVILDEQEEKIDEINVSLYSRK</sequence>
<gene>
    <name evidence="9" type="ORF">H9Q13_11200</name>
</gene>
<evidence type="ECO:0000256" key="4">
    <source>
        <dbReference type="ARBA" id="ARBA00022777"/>
    </source>
</evidence>
<dbReference type="InterPro" id="IPR050660">
    <property type="entry name" value="NEK_Ser/Thr_kinase"/>
</dbReference>